<dbReference type="Pfam" id="PF09991">
    <property type="entry name" value="DUF2232"/>
    <property type="match status" value="1"/>
</dbReference>
<feature type="transmembrane region" description="Helical" evidence="1">
    <location>
        <begin position="172"/>
        <end position="193"/>
    </location>
</feature>
<dbReference type="AlphaFoldDB" id="A0A941DWX7"/>
<dbReference type="Proteomes" id="UP000675284">
    <property type="component" value="Unassembled WGS sequence"/>
</dbReference>
<keyword evidence="3" id="KW-1185">Reference proteome</keyword>
<comment type="caution">
    <text evidence="2">The sequence shown here is derived from an EMBL/GenBank/DDBJ whole genome shotgun (WGS) entry which is preliminary data.</text>
</comment>
<feature type="transmembrane region" description="Helical" evidence="1">
    <location>
        <begin position="101"/>
        <end position="123"/>
    </location>
</feature>
<dbReference type="RefSeq" id="WP_166530444.1">
    <property type="nucleotide sequence ID" value="NZ_JAGSOT010000031.1"/>
</dbReference>
<gene>
    <name evidence="2" type="ORF">KCX74_11350</name>
</gene>
<protein>
    <submittedName>
        <fullName evidence="2">YybS family protein</fullName>
    </submittedName>
</protein>
<dbReference type="PANTHER" id="PTHR41324:SF1">
    <property type="entry name" value="DUF2232 DOMAIN-CONTAINING PROTEIN"/>
    <property type="match status" value="1"/>
</dbReference>
<dbReference type="EMBL" id="JAGSOT010000031">
    <property type="protein sequence ID" value="MBR7796634.1"/>
    <property type="molecule type" value="Genomic_DNA"/>
</dbReference>
<name>A0A941DWX7_9BACI</name>
<dbReference type="PANTHER" id="PTHR41324">
    <property type="entry name" value="MEMBRANE PROTEIN-RELATED"/>
    <property type="match status" value="1"/>
</dbReference>
<keyword evidence="1" id="KW-0472">Membrane</keyword>
<reference evidence="2" key="1">
    <citation type="submission" date="2021-04" db="EMBL/GenBank/DDBJ databases">
        <title>Isolation and polyphasic classification of algal microorganism.</title>
        <authorList>
            <person name="Wang S."/>
        </authorList>
    </citation>
    <scope>NUCLEOTIDE SEQUENCE</scope>
    <source>
        <strain evidence="2">720a</strain>
    </source>
</reference>
<evidence type="ECO:0000313" key="3">
    <source>
        <dbReference type="Proteomes" id="UP000675284"/>
    </source>
</evidence>
<keyword evidence="1" id="KW-1133">Transmembrane helix</keyword>
<evidence type="ECO:0000313" key="2">
    <source>
        <dbReference type="EMBL" id="MBR7796634.1"/>
    </source>
</evidence>
<proteinExistence type="predicted"/>
<keyword evidence="1" id="KW-0812">Transmembrane</keyword>
<feature type="transmembrane region" description="Helical" evidence="1">
    <location>
        <begin position="214"/>
        <end position="233"/>
    </location>
</feature>
<organism evidence="2 3">
    <name type="scientific">Virgibacillus salarius</name>
    <dbReference type="NCBI Taxonomy" id="447199"/>
    <lineage>
        <taxon>Bacteria</taxon>
        <taxon>Bacillati</taxon>
        <taxon>Bacillota</taxon>
        <taxon>Bacilli</taxon>
        <taxon>Bacillales</taxon>
        <taxon>Bacillaceae</taxon>
        <taxon>Virgibacillus</taxon>
    </lineage>
</organism>
<feature type="transmembrane region" description="Helical" evidence="1">
    <location>
        <begin position="245"/>
        <end position="265"/>
    </location>
</feature>
<accession>A0A941DWX7</accession>
<feature type="transmembrane region" description="Helical" evidence="1">
    <location>
        <begin position="12"/>
        <end position="44"/>
    </location>
</feature>
<feature type="transmembrane region" description="Helical" evidence="1">
    <location>
        <begin position="277"/>
        <end position="299"/>
    </location>
</feature>
<evidence type="ECO:0000256" key="1">
    <source>
        <dbReference type="SAM" id="Phobius"/>
    </source>
</evidence>
<feature type="transmembrane region" description="Helical" evidence="1">
    <location>
        <begin position="56"/>
        <end position="89"/>
    </location>
</feature>
<sequence>MNHSKQLTDGALLTLIFMGLLLVSLFVPIIPIVSIFLLPIPFIIYSSRYDWKPALIMFAFSIVMTILFTTVYTLPMTVLMGLGGIMIGSSIYRKLSAYETWARGTFGFIIGLLFAFVFTQFVFQINVIDTMEQIFNESMEMSTGVIEQFTAEAQLEEIDEIMQQTIHAFVTLFPFFLATIAILMAFLSQWFSYKFLNRIERKDLRFPPFRELRFPNSIIFVYVIALLFAFIFTDPESLQYMATQNLLLLTQMLVTIQGFSFLFFYANYKKITKAFPIICVVIGVLFPMMLFIIRFIGIFDLGFGLRDKLAEKD</sequence>
<dbReference type="InterPro" id="IPR018710">
    <property type="entry name" value="DUF2232"/>
</dbReference>